<reference evidence="2 3" key="1">
    <citation type="submission" date="2019-04" db="EMBL/GenBank/DDBJ databases">
        <title>Draft genome of the big-headed turtle Platysternon megacephalum.</title>
        <authorList>
            <person name="Gong S."/>
        </authorList>
    </citation>
    <scope>NUCLEOTIDE SEQUENCE [LARGE SCALE GENOMIC DNA]</scope>
    <source>
        <strain evidence="2">DO16091913</strain>
        <tissue evidence="2">Muscle</tissue>
    </source>
</reference>
<gene>
    <name evidence="2" type="ORF">DR999_PMT04635</name>
</gene>
<keyword evidence="3" id="KW-1185">Reference proteome</keyword>
<evidence type="ECO:0000313" key="2">
    <source>
        <dbReference type="EMBL" id="TFK12188.1"/>
    </source>
</evidence>
<accession>A0A4D9EYM4</accession>
<evidence type="ECO:0000256" key="1">
    <source>
        <dbReference type="SAM" id="MobiDB-lite"/>
    </source>
</evidence>
<feature type="region of interest" description="Disordered" evidence="1">
    <location>
        <begin position="1"/>
        <end position="118"/>
    </location>
</feature>
<reference evidence="2 3" key="2">
    <citation type="submission" date="2019-04" db="EMBL/GenBank/DDBJ databases">
        <title>The genome sequence of big-headed turtle.</title>
        <authorList>
            <person name="Gong S."/>
        </authorList>
    </citation>
    <scope>NUCLEOTIDE SEQUENCE [LARGE SCALE GENOMIC DNA]</scope>
    <source>
        <strain evidence="2">DO16091913</strain>
        <tissue evidence="2">Muscle</tissue>
    </source>
</reference>
<dbReference type="AlphaFoldDB" id="A0A4D9EYM4"/>
<organism evidence="2 3">
    <name type="scientific">Platysternon megacephalum</name>
    <name type="common">big-headed turtle</name>
    <dbReference type="NCBI Taxonomy" id="55544"/>
    <lineage>
        <taxon>Eukaryota</taxon>
        <taxon>Metazoa</taxon>
        <taxon>Chordata</taxon>
        <taxon>Craniata</taxon>
        <taxon>Vertebrata</taxon>
        <taxon>Euteleostomi</taxon>
        <taxon>Archelosauria</taxon>
        <taxon>Testudinata</taxon>
        <taxon>Testudines</taxon>
        <taxon>Cryptodira</taxon>
        <taxon>Durocryptodira</taxon>
        <taxon>Testudinoidea</taxon>
        <taxon>Platysternidae</taxon>
        <taxon>Platysternon</taxon>
    </lineage>
</organism>
<sequence length="118" mass="12619">MTLLHSDLPWVRGFRPSTPSISGAGTSQSISSRSLQPKWESPRAVSHLRGSSWDCVQQGARERHRAGLILPSKRMDTHSPSSPLTHAGVGGTSPPPRTHTSDGRSPPSHDLCRGPALA</sequence>
<dbReference type="Proteomes" id="UP000297703">
    <property type="component" value="Unassembled WGS sequence"/>
</dbReference>
<evidence type="ECO:0000313" key="3">
    <source>
        <dbReference type="Proteomes" id="UP000297703"/>
    </source>
</evidence>
<name>A0A4D9EYM4_9SAUR</name>
<protein>
    <submittedName>
        <fullName evidence="2">Zinc finger RNA-binding protein</fullName>
    </submittedName>
</protein>
<dbReference type="EMBL" id="QXTE01000025">
    <property type="protein sequence ID" value="TFK12188.1"/>
    <property type="molecule type" value="Genomic_DNA"/>
</dbReference>
<feature type="compositionally biased region" description="Polar residues" evidence="1">
    <location>
        <begin position="17"/>
        <end position="35"/>
    </location>
</feature>
<proteinExistence type="predicted"/>
<comment type="caution">
    <text evidence="2">The sequence shown here is derived from an EMBL/GenBank/DDBJ whole genome shotgun (WGS) entry which is preliminary data.</text>
</comment>